<comment type="similarity">
    <text evidence="2">Belongs to the peptidase S9B family. DPPIV subfamily.</text>
</comment>
<keyword evidence="9 14" id="KW-1133">Transmembrane helix</keyword>
<keyword evidence="3" id="KW-0031">Aminopeptidase</keyword>
<name>A0A8B8G4Y8_9HEMI</name>
<dbReference type="SUPFAM" id="SSF53474">
    <property type="entry name" value="alpha/beta-Hydrolases"/>
    <property type="match status" value="1"/>
</dbReference>
<dbReference type="GO" id="GO:0006508">
    <property type="term" value="P:proteolysis"/>
    <property type="evidence" value="ECO:0007669"/>
    <property type="project" value="UniProtKB-KW"/>
</dbReference>
<dbReference type="GO" id="GO:0008239">
    <property type="term" value="F:dipeptidyl-peptidase activity"/>
    <property type="evidence" value="ECO:0007669"/>
    <property type="project" value="TreeGrafter"/>
</dbReference>
<dbReference type="AlphaFoldDB" id="A0A8B8G4Y8"/>
<dbReference type="InterPro" id="IPR001375">
    <property type="entry name" value="Peptidase_S9_cat"/>
</dbReference>
<dbReference type="RefSeq" id="XP_025418304.1">
    <property type="nucleotide sequence ID" value="XM_025562519.1"/>
</dbReference>
<dbReference type="Pfam" id="PF00930">
    <property type="entry name" value="DPPIV_N"/>
    <property type="match status" value="1"/>
</dbReference>
<comment type="subcellular location">
    <subcellularLocation>
        <location evidence="12">Endomembrane system</location>
        <topology evidence="12">Single-pass membrane protein</topology>
    </subcellularLocation>
    <subcellularLocation>
        <location evidence="1">Membrane</location>
        <topology evidence="1">Single-pass type II membrane protein</topology>
    </subcellularLocation>
</comment>
<dbReference type="Gene3D" id="3.40.50.1820">
    <property type="entry name" value="alpha/beta hydrolase"/>
    <property type="match status" value="1"/>
</dbReference>
<gene>
    <name evidence="18" type="primary">LOC112689023</name>
</gene>
<dbReference type="FunFam" id="3.40.50.1820:FF:000003">
    <property type="entry name" value="Dipeptidyl peptidase 4"/>
    <property type="match status" value="1"/>
</dbReference>
<keyword evidence="5 14" id="KW-0812">Transmembrane</keyword>
<evidence type="ECO:0000256" key="13">
    <source>
        <dbReference type="ARBA" id="ARBA00072929"/>
    </source>
</evidence>
<dbReference type="Gene3D" id="2.140.10.30">
    <property type="entry name" value="Dipeptidylpeptidase IV, N-terminal domain"/>
    <property type="match status" value="1"/>
</dbReference>
<evidence type="ECO:0000256" key="1">
    <source>
        <dbReference type="ARBA" id="ARBA00004606"/>
    </source>
</evidence>
<keyword evidence="7" id="KW-0720">Serine protease</keyword>
<dbReference type="InterPro" id="IPR050278">
    <property type="entry name" value="Serine_Prot_S9B/DPPIV"/>
</dbReference>
<feature type="domain" description="Peptidase S9 prolyl oligopeptidase catalytic" evidence="15">
    <location>
        <begin position="568"/>
        <end position="768"/>
    </location>
</feature>
<evidence type="ECO:0000256" key="3">
    <source>
        <dbReference type="ARBA" id="ARBA00022438"/>
    </source>
</evidence>
<evidence type="ECO:0000256" key="7">
    <source>
        <dbReference type="ARBA" id="ARBA00022825"/>
    </source>
</evidence>
<evidence type="ECO:0000256" key="8">
    <source>
        <dbReference type="ARBA" id="ARBA00022968"/>
    </source>
</evidence>
<evidence type="ECO:0000259" key="16">
    <source>
        <dbReference type="Pfam" id="PF00930"/>
    </source>
</evidence>
<dbReference type="GeneID" id="112689023"/>
<evidence type="ECO:0000259" key="15">
    <source>
        <dbReference type="Pfam" id="PF00326"/>
    </source>
</evidence>
<dbReference type="GO" id="GO:0004177">
    <property type="term" value="F:aminopeptidase activity"/>
    <property type="evidence" value="ECO:0007669"/>
    <property type="project" value="UniProtKB-KW"/>
</dbReference>
<dbReference type="SUPFAM" id="SSF82171">
    <property type="entry name" value="DPP6 N-terminal domain-like"/>
    <property type="match status" value="1"/>
</dbReference>
<dbReference type="InterPro" id="IPR002469">
    <property type="entry name" value="Peptidase_S9B_N"/>
</dbReference>
<feature type="transmembrane region" description="Helical" evidence="14">
    <location>
        <begin position="12"/>
        <end position="34"/>
    </location>
</feature>
<dbReference type="GO" id="GO:0012505">
    <property type="term" value="C:endomembrane system"/>
    <property type="evidence" value="ECO:0007669"/>
    <property type="project" value="UniProtKB-SubCell"/>
</dbReference>
<dbReference type="OrthoDB" id="16520at2759"/>
<evidence type="ECO:0000313" key="18">
    <source>
        <dbReference type="RefSeq" id="XP_025418304.1"/>
    </source>
</evidence>
<evidence type="ECO:0000256" key="10">
    <source>
        <dbReference type="ARBA" id="ARBA00023136"/>
    </source>
</evidence>
<evidence type="ECO:0000256" key="6">
    <source>
        <dbReference type="ARBA" id="ARBA00022801"/>
    </source>
</evidence>
<keyword evidence="4" id="KW-0645">Protease</keyword>
<organism evidence="17 18">
    <name type="scientific">Sipha flava</name>
    <name type="common">yellow sugarcane aphid</name>
    <dbReference type="NCBI Taxonomy" id="143950"/>
    <lineage>
        <taxon>Eukaryota</taxon>
        <taxon>Metazoa</taxon>
        <taxon>Ecdysozoa</taxon>
        <taxon>Arthropoda</taxon>
        <taxon>Hexapoda</taxon>
        <taxon>Insecta</taxon>
        <taxon>Pterygota</taxon>
        <taxon>Neoptera</taxon>
        <taxon>Paraneoptera</taxon>
        <taxon>Hemiptera</taxon>
        <taxon>Sternorrhyncha</taxon>
        <taxon>Aphidomorpha</taxon>
        <taxon>Aphidoidea</taxon>
        <taxon>Aphididae</taxon>
        <taxon>Sipha</taxon>
    </lineage>
</organism>
<dbReference type="PANTHER" id="PTHR11731:SF200">
    <property type="entry name" value="DIPEPTIDYL PEPTIDASE 10, ISOFORM B"/>
    <property type="match status" value="1"/>
</dbReference>
<evidence type="ECO:0000256" key="9">
    <source>
        <dbReference type="ARBA" id="ARBA00022989"/>
    </source>
</evidence>
<dbReference type="GO" id="GO:0005886">
    <property type="term" value="C:plasma membrane"/>
    <property type="evidence" value="ECO:0007669"/>
    <property type="project" value="TreeGrafter"/>
</dbReference>
<dbReference type="Pfam" id="PF00326">
    <property type="entry name" value="Peptidase_S9"/>
    <property type="match status" value="1"/>
</dbReference>
<keyword evidence="11" id="KW-0325">Glycoprotein</keyword>
<proteinExistence type="inferred from homology"/>
<evidence type="ECO:0000256" key="11">
    <source>
        <dbReference type="ARBA" id="ARBA00023180"/>
    </source>
</evidence>
<keyword evidence="6" id="KW-0378">Hydrolase</keyword>
<evidence type="ECO:0000256" key="4">
    <source>
        <dbReference type="ARBA" id="ARBA00022670"/>
    </source>
</evidence>
<evidence type="ECO:0000256" key="5">
    <source>
        <dbReference type="ARBA" id="ARBA00022692"/>
    </source>
</evidence>
<evidence type="ECO:0000313" key="17">
    <source>
        <dbReference type="Proteomes" id="UP000694846"/>
    </source>
</evidence>
<dbReference type="GO" id="GO:0008236">
    <property type="term" value="F:serine-type peptidase activity"/>
    <property type="evidence" value="ECO:0007669"/>
    <property type="project" value="UniProtKB-KW"/>
</dbReference>
<evidence type="ECO:0000256" key="2">
    <source>
        <dbReference type="ARBA" id="ARBA00010036"/>
    </source>
</evidence>
<keyword evidence="10 14" id="KW-0472">Membrane</keyword>
<protein>
    <recommendedName>
        <fullName evidence="13">Venom dipeptidyl peptidase 4</fullName>
    </recommendedName>
</protein>
<evidence type="ECO:0000256" key="12">
    <source>
        <dbReference type="ARBA" id="ARBA00037847"/>
    </source>
</evidence>
<dbReference type="InterPro" id="IPR029058">
    <property type="entry name" value="AB_hydrolase_fold"/>
</dbReference>
<feature type="domain" description="Dipeptidylpeptidase IV N-terminal" evidence="16">
    <location>
        <begin position="112"/>
        <end position="484"/>
    </location>
</feature>
<keyword evidence="8" id="KW-0735">Signal-anchor</keyword>
<keyword evidence="17" id="KW-1185">Reference proteome</keyword>
<evidence type="ECO:0000256" key="14">
    <source>
        <dbReference type="SAM" id="Phobius"/>
    </source>
</evidence>
<dbReference type="Proteomes" id="UP000694846">
    <property type="component" value="Unplaced"/>
</dbReference>
<dbReference type="PANTHER" id="PTHR11731">
    <property type="entry name" value="PROTEASE FAMILY S9B,C DIPEPTIDYL-PEPTIDASE IV-RELATED"/>
    <property type="match status" value="1"/>
</dbReference>
<sequence length="768" mass="89448">MEHILWKIKNGFVVICVLICFIFSMMSFIFYFTIDWPQYFEQNIKIYKPIKFKTLLDDKPISFNATWISDNEILTQDDDGNIILHDVIQFTNSVIAFNSMKHVKNCHTYELSADKKYLLISYDTDETYNYMSTSYYDIITIKTKKQVTLRDTKHKPRSVMAAKWSATGSTLAIVDNYNIYLILNAAKPNHAKQITFGGREDLYYGIPDWVYKEEILNSNLAMWFSKQGTKLAYIKLNETLVPSIHLARYGIPDTMYDQYSRIHSYHYPKANDPNPMVELFVQYININTEPTPIAIRPTIKYDSGEIVLYYVAWSDDEHLFALWMNRIQNKSHLVHYHIFNNTAEVKEEMEFNQENGWLDFRKSILINREHWVALIKPVEQEDGDSYGHACIIKTNGELQPITNGHYEVLKLIKWDFESNYLYYLANIENIPEAQHIYRVLVDHGQQQTEPECLSCNTGCTFSLIELSEKNTYYAHICKGQWVPYINIMKTNGSHVTTWKSNKNLYTNLLNVALPRIMFLTVPLDDDYEAKVKLLIPPTVDVSLEKKYPLLIYSNGGPVSNTVLDEFQIDLNTYLSANHNIVIAKVDGRGTGRRGYRTLFANYKKLGTGEIEDQITVAKYLLSHLSYINKNETGIWGWGYGGYVAGMTLAKDKEKIFKCGLSVAPITDWMYYDSIYTERFMDTYTKNVEGYKNASLIYNSEGLRKKKFMIIHGMFDNNVNFQHSAMLSKELQHSSITFKQQFYPDEMHEFLNVKPHLYHTIMTFLFSCL</sequence>
<accession>A0A8B8G4Y8</accession>
<reference evidence="18" key="1">
    <citation type="submission" date="2025-08" db="UniProtKB">
        <authorList>
            <consortium name="RefSeq"/>
        </authorList>
    </citation>
    <scope>IDENTIFICATION</scope>
    <source>
        <tissue evidence="18">Whole body</tissue>
    </source>
</reference>